<dbReference type="STRING" id="990268.JCM19235_2577"/>
<comment type="caution">
    <text evidence="1">The sequence shown here is derived from an EMBL/GenBank/DDBJ whole genome shotgun (WGS) entry which is preliminary data.</text>
</comment>
<reference evidence="1 2" key="1">
    <citation type="submission" date="2014-09" db="EMBL/GenBank/DDBJ databases">
        <title>Vibrio maritimus JCM 19235. (C45) whole genome shotgun sequence.</title>
        <authorList>
            <person name="Sawabe T."/>
            <person name="Meirelles P."/>
            <person name="Nakanishi M."/>
            <person name="Sayaka M."/>
            <person name="Hattori M."/>
            <person name="Ohkuma M."/>
        </authorList>
    </citation>
    <scope>NUCLEOTIDE SEQUENCE [LARGE SCALE GENOMIC DNA]</scope>
    <source>
        <strain evidence="2">JCM19235</strain>
    </source>
</reference>
<keyword evidence="2" id="KW-1185">Reference proteome</keyword>
<proteinExistence type="predicted"/>
<reference evidence="1 2" key="2">
    <citation type="submission" date="2014-09" db="EMBL/GenBank/DDBJ databases">
        <authorList>
            <consortium name="NBRP consortium"/>
            <person name="Sawabe T."/>
            <person name="Meirelles P."/>
            <person name="Nakanishi M."/>
            <person name="Sayaka M."/>
            <person name="Hattori M."/>
            <person name="Ohkuma M."/>
        </authorList>
    </citation>
    <scope>NUCLEOTIDE SEQUENCE [LARGE SCALE GENOMIC DNA]</scope>
    <source>
        <strain evidence="2">JCM19235</strain>
    </source>
</reference>
<evidence type="ECO:0000313" key="1">
    <source>
        <dbReference type="EMBL" id="GAL19154.1"/>
    </source>
</evidence>
<gene>
    <name evidence="1" type="ORF">JCM19235_2577</name>
</gene>
<dbReference type="Proteomes" id="UP000029228">
    <property type="component" value="Unassembled WGS sequence"/>
</dbReference>
<protein>
    <submittedName>
        <fullName evidence="1">Outer membrane protein</fullName>
    </submittedName>
</protein>
<dbReference type="AlphaFoldDB" id="A0A090RY39"/>
<accession>A0A090RY39</accession>
<organism evidence="1 2">
    <name type="scientific">Vibrio maritimus</name>
    <dbReference type="NCBI Taxonomy" id="990268"/>
    <lineage>
        <taxon>Bacteria</taxon>
        <taxon>Pseudomonadati</taxon>
        <taxon>Pseudomonadota</taxon>
        <taxon>Gammaproteobacteria</taxon>
        <taxon>Vibrionales</taxon>
        <taxon>Vibrionaceae</taxon>
        <taxon>Vibrio</taxon>
    </lineage>
</organism>
<name>A0A090RY39_9VIBR</name>
<dbReference type="EMBL" id="BBMR01000003">
    <property type="protein sequence ID" value="GAL19154.1"/>
    <property type="molecule type" value="Genomic_DNA"/>
</dbReference>
<sequence>MGDYLANNAYGFLPVPIVITEPAIGVGGGMLGMFLHESDEEREKRKQHALTSLDGGAQLLAPAITVAGGAYTDNGTWMALIGHRHTWNEDSIRYIGGAGYGHANIDVYKRFQGDGFPGLIDPYAGTLGIGTESEGFLIKQRVSFRIPNSDLFLGVSQTYSSFSTTVDSLSLDINDRNLEMSNLGAKFDSSLSALGLVAEYDTRNNLFFPTKARPWLQSIWYTILL</sequence>
<evidence type="ECO:0000313" key="2">
    <source>
        <dbReference type="Proteomes" id="UP000029228"/>
    </source>
</evidence>